<dbReference type="RefSeq" id="WP_144068546.1">
    <property type="nucleotide sequence ID" value="NZ_CP041636.1"/>
</dbReference>
<protein>
    <submittedName>
        <fullName evidence="7">Flavin reductase family protein</fullName>
    </submittedName>
</protein>
<dbReference type="Proteomes" id="UP000317496">
    <property type="component" value="Chromosome"/>
</dbReference>
<dbReference type="InterPro" id="IPR002563">
    <property type="entry name" value="Flavin_Rdtase-like_dom"/>
</dbReference>
<dbReference type="Pfam" id="PF01613">
    <property type="entry name" value="Flavin_Reduct"/>
    <property type="match status" value="1"/>
</dbReference>
<accession>A0A516H1D7</accession>
<dbReference type="KEGG" id="fer:FNB15_09915"/>
<dbReference type="OrthoDB" id="9783347at2"/>
<dbReference type="PANTHER" id="PTHR33798">
    <property type="entry name" value="FLAVOPROTEIN OXYGENASE"/>
    <property type="match status" value="1"/>
</dbReference>
<dbReference type="AlphaFoldDB" id="A0A516H1D7"/>
<evidence type="ECO:0000313" key="8">
    <source>
        <dbReference type="Proteomes" id="UP000317496"/>
    </source>
</evidence>
<evidence type="ECO:0000256" key="4">
    <source>
        <dbReference type="ARBA" id="ARBA00038054"/>
    </source>
</evidence>
<dbReference type="GO" id="GO:0016646">
    <property type="term" value="F:oxidoreductase activity, acting on the CH-NH group of donors, NAD or NADP as acceptor"/>
    <property type="evidence" value="ECO:0007669"/>
    <property type="project" value="UniProtKB-ARBA"/>
</dbReference>
<keyword evidence="3" id="KW-0288">FMN</keyword>
<keyword evidence="8" id="KW-1185">Reference proteome</keyword>
<feature type="domain" description="Flavin reductase like" evidence="6">
    <location>
        <begin position="20"/>
        <end position="168"/>
    </location>
</feature>
<evidence type="ECO:0000313" key="7">
    <source>
        <dbReference type="EMBL" id="QDO97565.1"/>
    </source>
</evidence>
<feature type="region of interest" description="Disordered" evidence="5">
    <location>
        <begin position="194"/>
        <end position="213"/>
    </location>
</feature>
<dbReference type="Gene3D" id="2.30.110.10">
    <property type="entry name" value="Electron Transport, Fmn-binding Protein, Chain A"/>
    <property type="match status" value="1"/>
</dbReference>
<keyword evidence="2" id="KW-0285">Flavoprotein</keyword>
<feature type="compositionally biased region" description="Polar residues" evidence="5">
    <location>
        <begin position="196"/>
        <end position="213"/>
    </location>
</feature>
<dbReference type="SUPFAM" id="SSF50475">
    <property type="entry name" value="FMN-binding split barrel"/>
    <property type="match status" value="1"/>
</dbReference>
<sequence length="213" mass="22964">MQEIRPADLAGDAAYKLLCGIVVPRPIAWVSTMSADGVSNLAPFSCFTFVSHTPPMLGISIGRRPGGLKDTARNIHETQAFVVHIGDETLLDPLHRSGGEFPPDVSEADLLGLELVPSRLVAPMRVARAPIAMECRLHKVVDFGNNQFFAGEIHLFHIREDLVTGTRIDAARLRPVARLGGPNYSTLGEIIGKAPQSESPIEQSNPQKSVVSG</sequence>
<proteinExistence type="inferred from homology"/>
<evidence type="ECO:0000259" key="6">
    <source>
        <dbReference type="SMART" id="SM00903"/>
    </source>
</evidence>
<dbReference type="EMBL" id="CP041636">
    <property type="protein sequence ID" value="QDO97565.1"/>
    <property type="molecule type" value="Genomic_DNA"/>
</dbReference>
<evidence type="ECO:0000256" key="3">
    <source>
        <dbReference type="ARBA" id="ARBA00022643"/>
    </source>
</evidence>
<dbReference type="PANTHER" id="PTHR33798:SF5">
    <property type="entry name" value="FLAVIN REDUCTASE LIKE DOMAIN-CONTAINING PROTEIN"/>
    <property type="match status" value="1"/>
</dbReference>
<comment type="similarity">
    <text evidence="4">Belongs to the flavoredoxin family.</text>
</comment>
<name>A0A516H1D7_9PROT</name>
<organism evidence="7 8">
    <name type="scientific">Ferrovibrio terrae</name>
    <dbReference type="NCBI Taxonomy" id="2594003"/>
    <lineage>
        <taxon>Bacteria</taxon>
        <taxon>Pseudomonadati</taxon>
        <taxon>Pseudomonadota</taxon>
        <taxon>Alphaproteobacteria</taxon>
        <taxon>Rhodospirillales</taxon>
        <taxon>Rhodospirillaceae</taxon>
        <taxon>Ferrovibrio</taxon>
    </lineage>
</organism>
<reference evidence="7 8" key="1">
    <citation type="submission" date="2019-07" db="EMBL/GenBank/DDBJ databases">
        <title>Genome sequencing for Ferrovibrio sp. K5.</title>
        <authorList>
            <person name="Park S.-J."/>
        </authorList>
    </citation>
    <scope>NUCLEOTIDE SEQUENCE [LARGE SCALE GENOMIC DNA]</scope>
    <source>
        <strain evidence="7 8">K5</strain>
    </source>
</reference>
<dbReference type="SMART" id="SM00903">
    <property type="entry name" value="Flavin_Reduct"/>
    <property type="match status" value="1"/>
</dbReference>
<evidence type="ECO:0000256" key="2">
    <source>
        <dbReference type="ARBA" id="ARBA00022630"/>
    </source>
</evidence>
<evidence type="ECO:0000256" key="1">
    <source>
        <dbReference type="ARBA" id="ARBA00001917"/>
    </source>
</evidence>
<dbReference type="InterPro" id="IPR012349">
    <property type="entry name" value="Split_barrel_FMN-bd"/>
</dbReference>
<comment type="cofactor">
    <cofactor evidence="1">
        <name>FMN</name>
        <dbReference type="ChEBI" id="CHEBI:58210"/>
    </cofactor>
</comment>
<gene>
    <name evidence="7" type="ORF">FNB15_09915</name>
</gene>
<dbReference type="GO" id="GO:0010181">
    <property type="term" value="F:FMN binding"/>
    <property type="evidence" value="ECO:0007669"/>
    <property type="project" value="InterPro"/>
</dbReference>
<evidence type="ECO:0000256" key="5">
    <source>
        <dbReference type="SAM" id="MobiDB-lite"/>
    </source>
</evidence>